<dbReference type="GO" id="GO:0015920">
    <property type="term" value="P:lipopolysaccharide transport"/>
    <property type="evidence" value="ECO:0007669"/>
    <property type="project" value="InterPro"/>
</dbReference>
<comment type="function">
    <text evidence="1">Together with LptE, is involved in the assembly of lipopolysaccharide (LPS) at the surface of the outer membrane.</text>
</comment>
<dbReference type="AlphaFoldDB" id="A0A356LMI0"/>
<dbReference type="HAMAP" id="MF_01411">
    <property type="entry name" value="LPS_assembly_LptD"/>
    <property type="match status" value="1"/>
</dbReference>
<comment type="subcellular location">
    <subcellularLocation>
        <location evidence="1">Cell outer membrane</location>
    </subcellularLocation>
</comment>
<comment type="subunit">
    <text evidence="1">Component of the lipopolysaccharide transport and assembly complex. Interacts with LptE and LptA.</text>
</comment>
<keyword evidence="1" id="KW-0732">Signal</keyword>
<dbReference type="EMBL" id="DOEK01000045">
    <property type="protein sequence ID" value="HBP31791.1"/>
    <property type="molecule type" value="Genomic_DNA"/>
</dbReference>
<name>A0A356LMI0_9BURK</name>
<dbReference type="GO" id="GO:0009279">
    <property type="term" value="C:cell outer membrane"/>
    <property type="evidence" value="ECO:0007669"/>
    <property type="project" value="UniProtKB-SubCell"/>
</dbReference>
<evidence type="ECO:0000256" key="1">
    <source>
        <dbReference type="HAMAP-Rule" id="MF_01411"/>
    </source>
</evidence>
<keyword evidence="1" id="KW-0472">Membrane</keyword>
<comment type="caution">
    <text evidence="3">The sequence shown here is derived from an EMBL/GenBank/DDBJ whole genome shotgun (WGS) entry which is preliminary data.</text>
</comment>
<dbReference type="GO" id="GO:1990351">
    <property type="term" value="C:transporter complex"/>
    <property type="evidence" value="ECO:0007669"/>
    <property type="project" value="TreeGrafter"/>
</dbReference>
<feature type="domain" description="LptD C-terminal" evidence="2">
    <location>
        <begin position="292"/>
        <end position="711"/>
    </location>
</feature>
<feature type="chain" id="PRO_5017093420" description="LPS-assembly protein LptD" evidence="1">
    <location>
        <begin position="19"/>
        <end position="806"/>
    </location>
</feature>
<feature type="signal peptide" evidence="1">
    <location>
        <begin position="1"/>
        <end position="18"/>
    </location>
</feature>
<gene>
    <name evidence="1" type="primary">lptD</name>
    <name evidence="3" type="ORF">DD666_20580</name>
</gene>
<evidence type="ECO:0000313" key="4">
    <source>
        <dbReference type="Proteomes" id="UP000264036"/>
    </source>
</evidence>
<evidence type="ECO:0000313" key="3">
    <source>
        <dbReference type="EMBL" id="HBP31791.1"/>
    </source>
</evidence>
<protein>
    <recommendedName>
        <fullName evidence="1">LPS-assembly protein LptD</fullName>
    </recommendedName>
</protein>
<dbReference type="InterPro" id="IPR050218">
    <property type="entry name" value="LptD"/>
</dbReference>
<accession>A0A356LMI0</accession>
<dbReference type="Proteomes" id="UP000264036">
    <property type="component" value="Unassembled WGS sequence"/>
</dbReference>
<sequence precursor="true">MRKICHLFLLTVSPIAFAQTGVSVPGVGQTSAPRLYVSPMLTSPALNNDEIVTFTDSARADITNNTNTITLDGKSQIRRPDAILKADTINYDRSTGTVAALGNARLFRDGNLITGPGLRYNIDKVNGTITSPVYSLATGGQGQASQANIIDDNHVNLKDATYSGCNCDEPFWQIRSSNVDLYNDENEGIAEDGTLYIKGVPVMWSPYLTFPIRAEKKTGFLTPTYGMTSRSGLDLSVPYFINLAPQYDLTLTPRYLSKRGAQLGAEFRYLQPNYSGTMTGAYMHRDNELDRSRWMFSWRHLQSLGSVLGLNFNLSVDWNAVSDDDYYRDFTDMTTITQADKTYLNRNVTLGFSGYKYWDGYLQIQKYQTLQDATTTDIYGQYEKVPELRVHGARFDWHGLDMETTNTLTRFEYPTYFGSKLSDEIIDQTEGHLRPDGTRFMSYSTLSYPIVRPGWYITPKIGLHASQYETDWYTRYGQHSFFSQSGNQRRSVSRVLPIVSLDAGMTFERDTTLFGYPSTQTLEPRLYYLYIPYQDQSDIPVFDTDVSQFGFASAFSENRYNGGWDRINNANQVTLGLTSRWFDRDTGFQRLALQVAQRVYFDSQRVTLPFESPRIGTKSDWIFGAEAALTNKFTTQAALQIDPYQGKTTQVYAAAKWTPKRLTTLSLSYRYQRDPYADEERNDINQGNPLSYQLQGKETVSFAGQWPFTSKLYGVGRVDYSLKESRVTQHILGVEYKGDCCWTGRVVLKRYAVSKQDSNSAIFFQLELAGLGSVGKDPMDLLRQNVPGYESVNTPVPARTSFERYE</sequence>
<evidence type="ECO:0000259" key="2">
    <source>
        <dbReference type="Pfam" id="PF04453"/>
    </source>
</evidence>
<keyword evidence="1" id="KW-0998">Cell outer membrane</keyword>
<comment type="caution">
    <text evidence="1">Lacks conserved residue(s) required for the propagation of feature annotation.</text>
</comment>
<dbReference type="GO" id="GO:0043165">
    <property type="term" value="P:Gram-negative-bacterium-type cell outer membrane assembly"/>
    <property type="evidence" value="ECO:0007669"/>
    <property type="project" value="UniProtKB-UniRule"/>
</dbReference>
<dbReference type="Gene3D" id="2.60.450.10">
    <property type="entry name" value="Lipopolysaccharide (LPS) transport protein A like domain"/>
    <property type="match status" value="1"/>
</dbReference>
<dbReference type="Pfam" id="PF04453">
    <property type="entry name" value="LptD"/>
    <property type="match status" value="1"/>
</dbReference>
<reference evidence="3 4" key="1">
    <citation type="journal article" date="2018" name="Nat. Biotechnol.">
        <title>A standardized bacterial taxonomy based on genome phylogeny substantially revises the tree of life.</title>
        <authorList>
            <person name="Parks D.H."/>
            <person name="Chuvochina M."/>
            <person name="Waite D.W."/>
            <person name="Rinke C."/>
            <person name="Skarshewski A."/>
            <person name="Chaumeil P.A."/>
            <person name="Hugenholtz P."/>
        </authorList>
    </citation>
    <scope>NUCLEOTIDE SEQUENCE [LARGE SCALE GENOMIC DNA]</scope>
    <source>
        <strain evidence="3">UBA10707</strain>
    </source>
</reference>
<dbReference type="InterPro" id="IPR007543">
    <property type="entry name" value="LptD_C"/>
</dbReference>
<proteinExistence type="inferred from homology"/>
<dbReference type="InterPro" id="IPR020889">
    <property type="entry name" value="LipoPS_assembly_LptD"/>
</dbReference>
<dbReference type="PANTHER" id="PTHR30189:SF1">
    <property type="entry name" value="LPS-ASSEMBLY PROTEIN LPTD"/>
    <property type="match status" value="1"/>
</dbReference>
<comment type="similarity">
    <text evidence="1">Belongs to the LptD family.</text>
</comment>
<dbReference type="PANTHER" id="PTHR30189">
    <property type="entry name" value="LPS-ASSEMBLY PROTEIN"/>
    <property type="match status" value="1"/>
</dbReference>
<organism evidence="3 4">
    <name type="scientific">Advenella kashmirensis</name>
    <dbReference type="NCBI Taxonomy" id="310575"/>
    <lineage>
        <taxon>Bacteria</taxon>
        <taxon>Pseudomonadati</taxon>
        <taxon>Pseudomonadota</taxon>
        <taxon>Betaproteobacteria</taxon>
        <taxon>Burkholderiales</taxon>
        <taxon>Alcaligenaceae</taxon>
    </lineage>
</organism>